<keyword evidence="7 8" id="KW-0472">Membrane</keyword>
<evidence type="ECO:0000256" key="4">
    <source>
        <dbReference type="ARBA" id="ARBA00022475"/>
    </source>
</evidence>
<reference evidence="9 10" key="1">
    <citation type="journal article" date="2020" name="Curr. Microbiol.">
        <title>Tepidiphilus baoligensis sp. nov., a Novel Bacterium of the Family Hydrogenophilaceae Isolated from an Oil Reservoir.</title>
        <authorList>
            <person name="Zhang X."/>
            <person name="Wang G."/>
            <person name="Ma X."/>
            <person name="Yu J."/>
            <person name="You J."/>
            <person name="Xue Y."/>
            <person name="Ma Y."/>
        </authorList>
    </citation>
    <scope>NUCLEOTIDE SEQUENCE [LARGE SCALE GENOMIC DNA]</scope>
    <source>
        <strain evidence="9 10">B18-69</strain>
    </source>
</reference>
<evidence type="ECO:0000256" key="6">
    <source>
        <dbReference type="ARBA" id="ARBA00022989"/>
    </source>
</evidence>
<evidence type="ECO:0000313" key="9">
    <source>
        <dbReference type="EMBL" id="NMH17419.1"/>
    </source>
</evidence>
<comment type="caution">
    <text evidence="9">The sequence shown here is derived from an EMBL/GenBank/DDBJ whole genome shotgun (WGS) entry which is preliminary data.</text>
</comment>
<dbReference type="EMBL" id="JAAAUB010000018">
    <property type="protein sequence ID" value="NMH17419.1"/>
    <property type="molecule type" value="Genomic_DNA"/>
</dbReference>
<gene>
    <name evidence="9" type="ORF">GV368_10020</name>
</gene>
<evidence type="ECO:0000256" key="3">
    <source>
        <dbReference type="ARBA" id="ARBA00022448"/>
    </source>
</evidence>
<keyword evidence="6 8" id="KW-1133">Transmembrane helix</keyword>
<protein>
    <recommendedName>
        <fullName evidence="8">Probable membrane transporter protein</fullName>
    </recommendedName>
</protein>
<feature type="transmembrane region" description="Helical" evidence="8">
    <location>
        <begin position="99"/>
        <end position="118"/>
    </location>
</feature>
<accession>A0ABX1QQ68</accession>
<dbReference type="Proteomes" id="UP000669605">
    <property type="component" value="Unassembled WGS sequence"/>
</dbReference>
<dbReference type="Pfam" id="PF01925">
    <property type="entry name" value="TauE"/>
    <property type="match status" value="1"/>
</dbReference>
<organism evidence="9 10">
    <name type="scientific">Tepidiphilus baoligensis</name>
    <dbReference type="NCBI Taxonomy" id="2698687"/>
    <lineage>
        <taxon>Bacteria</taxon>
        <taxon>Pseudomonadati</taxon>
        <taxon>Pseudomonadota</taxon>
        <taxon>Hydrogenophilia</taxon>
        <taxon>Hydrogenophilales</taxon>
        <taxon>Hydrogenophilaceae</taxon>
        <taxon>Tepidiphilus</taxon>
    </lineage>
</organism>
<keyword evidence="10" id="KW-1185">Reference proteome</keyword>
<feature type="transmembrane region" description="Helical" evidence="8">
    <location>
        <begin position="233"/>
        <end position="251"/>
    </location>
</feature>
<feature type="transmembrane region" description="Helical" evidence="8">
    <location>
        <begin position="75"/>
        <end position="93"/>
    </location>
</feature>
<keyword evidence="5 8" id="KW-0812">Transmembrane</keyword>
<sequence>MTASHWILLALGGFGAGAMNAIAGGGTFLSFPTLLAIGLPPVTANASNSVALWPASLASAWAYRRELARYRRHLPRLTLAAFLGGALGGGLLLVTSNALFARLVPWLLLTATLLFALAPRINRWLEARRRAGPRQTLGWGGTIFQLLVSVYGGFFGAGMGIVMIAAIAMQGIEDINEINALKNWLSAVIYSVAALTFTLGGAVSWPHTLVVLLAAAAGGYLAGRIARRLPAIWLRRFILLVGTALTLYYFFF</sequence>
<comment type="subcellular location">
    <subcellularLocation>
        <location evidence="1 8">Cell membrane</location>
        <topology evidence="1 8">Multi-pass membrane protein</topology>
    </subcellularLocation>
</comment>
<proteinExistence type="inferred from homology"/>
<evidence type="ECO:0000256" key="5">
    <source>
        <dbReference type="ARBA" id="ARBA00022692"/>
    </source>
</evidence>
<dbReference type="RefSeq" id="WP_169116420.1">
    <property type="nucleotide sequence ID" value="NZ_JAAAUB010000018.1"/>
</dbReference>
<name>A0ABX1QQ68_9PROT</name>
<evidence type="ECO:0000256" key="2">
    <source>
        <dbReference type="ARBA" id="ARBA00009142"/>
    </source>
</evidence>
<keyword evidence="3" id="KW-0813">Transport</keyword>
<evidence type="ECO:0000256" key="8">
    <source>
        <dbReference type="RuleBase" id="RU363041"/>
    </source>
</evidence>
<dbReference type="PANTHER" id="PTHR30269">
    <property type="entry name" value="TRANSMEMBRANE PROTEIN YFCA"/>
    <property type="match status" value="1"/>
</dbReference>
<feature type="transmembrane region" description="Helical" evidence="8">
    <location>
        <begin position="188"/>
        <end position="221"/>
    </location>
</feature>
<evidence type="ECO:0000256" key="7">
    <source>
        <dbReference type="ARBA" id="ARBA00023136"/>
    </source>
</evidence>
<dbReference type="PANTHER" id="PTHR30269:SF0">
    <property type="entry name" value="MEMBRANE TRANSPORTER PROTEIN YFCA-RELATED"/>
    <property type="match status" value="1"/>
</dbReference>
<feature type="transmembrane region" description="Helical" evidence="8">
    <location>
        <begin position="139"/>
        <end position="168"/>
    </location>
</feature>
<evidence type="ECO:0000313" key="10">
    <source>
        <dbReference type="Proteomes" id="UP000669605"/>
    </source>
</evidence>
<keyword evidence="4 8" id="KW-1003">Cell membrane</keyword>
<dbReference type="InterPro" id="IPR002781">
    <property type="entry name" value="TM_pro_TauE-like"/>
</dbReference>
<dbReference type="InterPro" id="IPR052017">
    <property type="entry name" value="TSUP"/>
</dbReference>
<comment type="similarity">
    <text evidence="2 8">Belongs to the 4-toluene sulfonate uptake permease (TSUP) (TC 2.A.102) family.</text>
</comment>
<evidence type="ECO:0000256" key="1">
    <source>
        <dbReference type="ARBA" id="ARBA00004651"/>
    </source>
</evidence>